<dbReference type="Proteomes" id="UP000886887">
    <property type="component" value="Unassembled WGS sequence"/>
</dbReference>
<evidence type="ECO:0000313" key="3">
    <source>
        <dbReference type="Proteomes" id="UP000886887"/>
    </source>
</evidence>
<proteinExistence type="predicted"/>
<dbReference type="AlphaFoldDB" id="A0A9D0ZCG9"/>
<protein>
    <submittedName>
        <fullName evidence="2">Uncharacterized protein</fullName>
    </submittedName>
</protein>
<reference evidence="2" key="1">
    <citation type="submission" date="2020-10" db="EMBL/GenBank/DDBJ databases">
        <authorList>
            <person name="Gilroy R."/>
        </authorList>
    </citation>
    <scope>NUCLEOTIDE SEQUENCE</scope>
    <source>
        <strain evidence="2">ChiSxjej2B14-6234</strain>
    </source>
</reference>
<feature type="chain" id="PRO_5039710655" evidence="1">
    <location>
        <begin position="24"/>
        <end position="346"/>
    </location>
</feature>
<evidence type="ECO:0000256" key="1">
    <source>
        <dbReference type="SAM" id="SignalP"/>
    </source>
</evidence>
<feature type="signal peptide" evidence="1">
    <location>
        <begin position="1"/>
        <end position="23"/>
    </location>
</feature>
<comment type="caution">
    <text evidence="2">The sequence shown here is derived from an EMBL/GenBank/DDBJ whole genome shotgun (WGS) entry which is preliminary data.</text>
</comment>
<organism evidence="2 3">
    <name type="scientific">Candidatus Onthenecus intestinigallinarum</name>
    <dbReference type="NCBI Taxonomy" id="2840875"/>
    <lineage>
        <taxon>Bacteria</taxon>
        <taxon>Bacillati</taxon>
        <taxon>Bacillota</taxon>
        <taxon>Clostridia</taxon>
        <taxon>Eubacteriales</taxon>
        <taxon>Candidatus Onthenecus</taxon>
    </lineage>
</organism>
<sequence>MKKRIAGFLSLVMLIASLGGARAETDLLEGLLASVDGSNAANDLEMVQEMLATHGYRMEDNDAGDLYDMLLAICEQEYGSYYGWTLSQRYRFDALMVSLEQMPYPVNLDSASDGLEQEQALEAALAEIVERYGVAYGTGDYTAAVSYTAMERGSTQGMWRFGVEFASGDCFAVHVLRGDVVYCAPEKKIGSLEAEYNELCKQRGAFFKWSPEEKMAYANSLPDKLRIAQEKNEINMSYDELAAIAQYGFSLPGSDDLPQEEITPIALQAVQAAYGLSEGWHVHAEIYYSFFTSQIGESRWRVIIWHTGDSAFPSGIVELNARSGEVLRIAKNGTLPNEYIPYLERI</sequence>
<name>A0A9D0ZCG9_9FIRM</name>
<evidence type="ECO:0000313" key="2">
    <source>
        <dbReference type="EMBL" id="HIQ71908.1"/>
    </source>
</evidence>
<gene>
    <name evidence="2" type="ORF">IAB73_06865</name>
</gene>
<accession>A0A9D0ZCG9</accession>
<reference evidence="2" key="2">
    <citation type="journal article" date="2021" name="PeerJ">
        <title>Extensive microbial diversity within the chicken gut microbiome revealed by metagenomics and culture.</title>
        <authorList>
            <person name="Gilroy R."/>
            <person name="Ravi A."/>
            <person name="Getino M."/>
            <person name="Pursley I."/>
            <person name="Horton D.L."/>
            <person name="Alikhan N.F."/>
            <person name="Baker D."/>
            <person name="Gharbi K."/>
            <person name="Hall N."/>
            <person name="Watson M."/>
            <person name="Adriaenssens E.M."/>
            <person name="Foster-Nyarko E."/>
            <person name="Jarju S."/>
            <person name="Secka A."/>
            <person name="Antonio M."/>
            <person name="Oren A."/>
            <person name="Chaudhuri R.R."/>
            <person name="La Ragione R."/>
            <person name="Hildebrand F."/>
            <person name="Pallen M.J."/>
        </authorList>
    </citation>
    <scope>NUCLEOTIDE SEQUENCE</scope>
    <source>
        <strain evidence="2">ChiSxjej2B14-6234</strain>
    </source>
</reference>
<dbReference type="EMBL" id="DVFJ01000021">
    <property type="protein sequence ID" value="HIQ71908.1"/>
    <property type="molecule type" value="Genomic_DNA"/>
</dbReference>
<keyword evidence="1" id="KW-0732">Signal</keyword>